<name>A0A934QMC7_9PROT</name>
<dbReference type="PIRSF" id="PIRSF000103">
    <property type="entry name" value="HIBADH"/>
    <property type="match status" value="1"/>
</dbReference>
<accession>A0A934QMC7</accession>
<dbReference type="PANTHER" id="PTHR43580:SF2">
    <property type="entry name" value="CYTOKINE-LIKE NUCLEAR FACTOR N-PAC"/>
    <property type="match status" value="1"/>
</dbReference>
<comment type="caution">
    <text evidence="6">The sequence shown here is derived from an EMBL/GenBank/DDBJ whole genome shotgun (WGS) entry which is preliminary data.</text>
</comment>
<dbReference type="Pfam" id="PF03446">
    <property type="entry name" value="NAD_binding_2"/>
    <property type="match status" value="1"/>
</dbReference>
<dbReference type="EMBL" id="NRRE01000035">
    <property type="protein sequence ID" value="MBK1699199.1"/>
    <property type="molecule type" value="Genomic_DNA"/>
</dbReference>
<dbReference type="InterPro" id="IPR015815">
    <property type="entry name" value="HIBADH-related"/>
</dbReference>
<dbReference type="SUPFAM" id="SSF48179">
    <property type="entry name" value="6-phosphogluconate dehydrogenase C-terminal domain-like"/>
    <property type="match status" value="1"/>
</dbReference>
<dbReference type="InterPro" id="IPR002204">
    <property type="entry name" value="3-OH-isobutyrate_DH-rel_CS"/>
</dbReference>
<evidence type="ECO:0000313" key="6">
    <source>
        <dbReference type="EMBL" id="MBK1699199.1"/>
    </source>
</evidence>
<dbReference type="PROSITE" id="PS00895">
    <property type="entry name" value="3_HYDROXYISOBUT_DH"/>
    <property type="match status" value="1"/>
</dbReference>
<feature type="domain" description="3-hydroxyisobutyrate dehydrogenase-like NAD-binding" evidence="5">
    <location>
        <begin position="170"/>
        <end position="286"/>
    </location>
</feature>
<dbReference type="InterPro" id="IPR008927">
    <property type="entry name" value="6-PGluconate_DH-like_C_sf"/>
</dbReference>
<reference evidence="6" key="2">
    <citation type="journal article" date="2020" name="Microorganisms">
        <title>Osmotic Adaptation and Compatible Solute Biosynthesis of Phototrophic Bacteria as Revealed from Genome Analyses.</title>
        <authorList>
            <person name="Imhoff J.F."/>
            <person name="Rahn T."/>
            <person name="Kunzel S."/>
            <person name="Keller A."/>
            <person name="Neulinger S.C."/>
        </authorList>
    </citation>
    <scope>NUCLEOTIDE SEQUENCE</scope>
    <source>
        <strain evidence="6">DSM 9154</strain>
    </source>
</reference>
<dbReference type="InterPro" id="IPR006115">
    <property type="entry name" value="6PGDH_NADP-bd"/>
</dbReference>
<dbReference type="GO" id="GO:0016491">
    <property type="term" value="F:oxidoreductase activity"/>
    <property type="evidence" value="ECO:0007669"/>
    <property type="project" value="UniProtKB-KW"/>
</dbReference>
<dbReference type="Proteomes" id="UP000778970">
    <property type="component" value="Unassembled WGS sequence"/>
</dbReference>
<dbReference type="GO" id="GO:0050661">
    <property type="term" value="F:NADP binding"/>
    <property type="evidence" value="ECO:0007669"/>
    <property type="project" value="InterPro"/>
</dbReference>
<reference evidence="6" key="1">
    <citation type="submission" date="2017-08" db="EMBL/GenBank/DDBJ databases">
        <authorList>
            <person name="Imhoff J.F."/>
            <person name="Rahn T."/>
            <person name="Kuenzel S."/>
            <person name="Neulinger S.C."/>
        </authorList>
    </citation>
    <scope>NUCLEOTIDE SEQUENCE</scope>
    <source>
        <strain evidence="6">DSM 9154</strain>
    </source>
</reference>
<dbReference type="Gene3D" id="3.40.50.720">
    <property type="entry name" value="NAD(P)-binding Rossmann-like Domain"/>
    <property type="match status" value="1"/>
</dbReference>
<evidence type="ECO:0000256" key="3">
    <source>
        <dbReference type="PIRSR" id="PIRSR000103-1"/>
    </source>
</evidence>
<dbReference type="InterPro" id="IPR013328">
    <property type="entry name" value="6PGD_dom2"/>
</dbReference>
<dbReference type="Pfam" id="PF14833">
    <property type="entry name" value="NAD_binding_11"/>
    <property type="match status" value="1"/>
</dbReference>
<evidence type="ECO:0000256" key="2">
    <source>
        <dbReference type="ARBA" id="ARBA00023027"/>
    </source>
</evidence>
<evidence type="ECO:0000256" key="1">
    <source>
        <dbReference type="ARBA" id="ARBA00023002"/>
    </source>
</evidence>
<evidence type="ECO:0000259" key="5">
    <source>
        <dbReference type="Pfam" id="PF14833"/>
    </source>
</evidence>
<feature type="active site" evidence="3">
    <location>
        <position position="175"/>
    </location>
</feature>
<keyword evidence="2" id="KW-0520">NAD</keyword>
<evidence type="ECO:0000313" key="7">
    <source>
        <dbReference type="Proteomes" id="UP000778970"/>
    </source>
</evidence>
<protein>
    <submittedName>
        <fullName evidence="6">NAD(P)-dependent oxidoreductase</fullName>
    </submittedName>
</protein>
<proteinExistence type="predicted"/>
<organism evidence="6 7">
    <name type="scientific">Rhodovibrio salinarum</name>
    <dbReference type="NCBI Taxonomy" id="1087"/>
    <lineage>
        <taxon>Bacteria</taxon>
        <taxon>Pseudomonadati</taxon>
        <taxon>Pseudomonadota</taxon>
        <taxon>Alphaproteobacteria</taxon>
        <taxon>Rhodospirillales</taxon>
        <taxon>Rhodovibrionaceae</taxon>
        <taxon>Rhodovibrio</taxon>
    </lineage>
</organism>
<keyword evidence="1" id="KW-0560">Oxidoreductase</keyword>
<dbReference type="InterPro" id="IPR029154">
    <property type="entry name" value="HIBADH-like_NADP-bd"/>
</dbReference>
<dbReference type="AlphaFoldDB" id="A0A934QMC7"/>
<dbReference type="GO" id="GO:0051287">
    <property type="term" value="F:NAD binding"/>
    <property type="evidence" value="ECO:0007669"/>
    <property type="project" value="InterPro"/>
</dbReference>
<sequence>MTKQHVGFVGLGAMGRPMAENLLKAGFDVTVWNRSPDKMQALVDQGARKAERLAEVAKPHGIVLSMLADDAALEEVALGDGGLVEALSPGGLHVSMSTIHPETARKLADAHAEHEVGYLAAPVFGRPDMAAAGKLFVTWSGWHSYKERAQPVCAAFAQGFYDYGSDDVAAANVVKLAGNFMLASAMEAMGEAYAFCEQQGIAREQVNAQMTETLFACPAYKNYGDLIARHAYAPAGFTATLGLKDIGLALDAGRQAKVPMPLASLLRDRLLSLTARGHGDKDWSALGLAIAHDAGNDPTER</sequence>
<dbReference type="PANTHER" id="PTHR43580">
    <property type="entry name" value="OXIDOREDUCTASE GLYR1-RELATED"/>
    <property type="match status" value="1"/>
</dbReference>
<gene>
    <name evidence="6" type="ORF">CKO21_18290</name>
</gene>
<dbReference type="SUPFAM" id="SSF51735">
    <property type="entry name" value="NAD(P)-binding Rossmann-fold domains"/>
    <property type="match status" value="1"/>
</dbReference>
<feature type="domain" description="6-phosphogluconate dehydrogenase NADP-binding" evidence="4">
    <location>
        <begin position="6"/>
        <end position="161"/>
    </location>
</feature>
<dbReference type="GO" id="GO:0016054">
    <property type="term" value="P:organic acid catabolic process"/>
    <property type="evidence" value="ECO:0007669"/>
    <property type="project" value="UniProtKB-ARBA"/>
</dbReference>
<evidence type="ECO:0000259" key="4">
    <source>
        <dbReference type="Pfam" id="PF03446"/>
    </source>
</evidence>
<keyword evidence="7" id="KW-1185">Reference proteome</keyword>
<dbReference type="InterPro" id="IPR051265">
    <property type="entry name" value="HIBADH-related_NP60_sf"/>
</dbReference>
<dbReference type="Gene3D" id="1.10.1040.10">
    <property type="entry name" value="N-(1-d-carboxylethyl)-l-norvaline Dehydrogenase, domain 2"/>
    <property type="match status" value="1"/>
</dbReference>
<dbReference type="InterPro" id="IPR036291">
    <property type="entry name" value="NAD(P)-bd_dom_sf"/>
</dbReference>